<dbReference type="CDD" id="cd06127">
    <property type="entry name" value="DEDDh"/>
    <property type="match status" value="1"/>
</dbReference>
<protein>
    <submittedName>
        <fullName evidence="5">3'-5' exonuclease</fullName>
    </submittedName>
</protein>
<keyword evidence="3 5" id="KW-0269">Exonuclease</keyword>
<keyword evidence="1" id="KW-0540">Nuclease</keyword>
<dbReference type="PANTHER" id="PTHR30231">
    <property type="entry name" value="DNA POLYMERASE III SUBUNIT EPSILON"/>
    <property type="match status" value="1"/>
</dbReference>
<reference evidence="5 6" key="1">
    <citation type="submission" date="2019-09" db="EMBL/GenBank/DDBJ databases">
        <title>Wenzhouxiangella sp. Genome sequencing and assembly.</title>
        <authorList>
            <person name="Zhang R."/>
        </authorList>
    </citation>
    <scope>NUCLEOTIDE SEQUENCE [LARGE SCALE GENOMIC DNA]</scope>
    <source>
        <strain evidence="5 6">W260</strain>
    </source>
</reference>
<dbReference type="PANTHER" id="PTHR30231:SF4">
    <property type="entry name" value="PROTEIN NEN2"/>
    <property type="match status" value="1"/>
</dbReference>
<dbReference type="GO" id="GO:0006259">
    <property type="term" value="P:DNA metabolic process"/>
    <property type="evidence" value="ECO:0007669"/>
    <property type="project" value="UniProtKB-ARBA"/>
</dbReference>
<dbReference type="EMBL" id="VYXP01000002">
    <property type="protein sequence ID" value="KAA9133444.1"/>
    <property type="molecule type" value="Genomic_DNA"/>
</dbReference>
<dbReference type="Proteomes" id="UP000325372">
    <property type="component" value="Unassembled WGS sequence"/>
</dbReference>
<evidence type="ECO:0000256" key="3">
    <source>
        <dbReference type="ARBA" id="ARBA00022839"/>
    </source>
</evidence>
<dbReference type="InterPro" id="IPR036397">
    <property type="entry name" value="RNaseH_sf"/>
</dbReference>
<evidence type="ECO:0000256" key="1">
    <source>
        <dbReference type="ARBA" id="ARBA00022722"/>
    </source>
</evidence>
<dbReference type="RefSeq" id="WP_150863005.1">
    <property type="nucleotide sequence ID" value="NZ_VYXP01000002.1"/>
</dbReference>
<feature type="domain" description="Exonuclease" evidence="4">
    <location>
        <begin position="72"/>
        <end position="228"/>
    </location>
</feature>
<dbReference type="InterPro" id="IPR012337">
    <property type="entry name" value="RNaseH-like_sf"/>
</dbReference>
<dbReference type="SMART" id="SM00479">
    <property type="entry name" value="EXOIII"/>
    <property type="match status" value="1"/>
</dbReference>
<dbReference type="AlphaFoldDB" id="A0A5N0TG30"/>
<dbReference type="InterPro" id="IPR013520">
    <property type="entry name" value="Ribonucl_H"/>
</dbReference>
<dbReference type="GO" id="GO:0008408">
    <property type="term" value="F:3'-5' exonuclease activity"/>
    <property type="evidence" value="ECO:0007669"/>
    <property type="project" value="TreeGrafter"/>
</dbReference>
<dbReference type="GO" id="GO:0003676">
    <property type="term" value="F:nucleic acid binding"/>
    <property type="evidence" value="ECO:0007669"/>
    <property type="project" value="InterPro"/>
</dbReference>
<evidence type="ECO:0000259" key="4">
    <source>
        <dbReference type="SMART" id="SM00479"/>
    </source>
</evidence>
<evidence type="ECO:0000256" key="2">
    <source>
        <dbReference type="ARBA" id="ARBA00022801"/>
    </source>
</evidence>
<name>A0A5N0TG30_9GAMM</name>
<dbReference type="SUPFAM" id="SSF53098">
    <property type="entry name" value="Ribonuclease H-like"/>
    <property type="match status" value="1"/>
</dbReference>
<dbReference type="Gene3D" id="3.30.420.10">
    <property type="entry name" value="Ribonuclease H-like superfamily/Ribonuclease H"/>
    <property type="match status" value="1"/>
</dbReference>
<gene>
    <name evidence="5" type="ORF">F3N42_03585</name>
</gene>
<evidence type="ECO:0000313" key="5">
    <source>
        <dbReference type="EMBL" id="KAA9133444.1"/>
    </source>
</evidence>
<keyword evidence="2" id="KW-0378">Hydrolase</keyword>
<sequence>MEAFIPILIVALVAYGVWALLKRITGSSRQSDDAATLQRLIGKQNEPSEKLKAEDSASAVKIARELLANPDSLAILDTETTGIGNDCEIIQVGIIDGHGNTLLDTLVKPSNAMSWPDAEAIHGISPEAVANATGFAEIQDKIQAAVSGRQVVIFNAKYDTRLILQSAKAAGCPAPEFESACAMFLDSLHRAKWDKRRGHYRWYKLRGGDHTAIGDCQATLRLLTRIAK</sequence>
<proteinExistence type="predicted"/>
<evidence type="ECO:0000313" key="6">
    <source>
        <dbReference type="Proteomes" id="UP000325372"/>
    </source>
</evidence>
<dbReference type="Pfam" id="PF00929">
    <property type="entry name" value="RNase_T"/>
    <property type="match status" value="1"/>
</dbReference>
<comment type="caution">
    <text evidence="5">The sequence shown here is derived from an EMBL/GenBank/DDBJ whole genome shotgun (WGS) entry which is preliminary data.</text>
</comment>
<organism evidence="5 6">
    <name type="scientific">Marinihelvus fidelis</name>
    <dbReference type="NCBI Taxonomy" id="2613842"/>
    <lineage>
        <taxon>Bacteria</taxon>
        <taxon>Pseudomonadati</taxon>
        <taxon>Pseudomonadota</taxon>
        <taxon>Gammaproteobacteria</taxon>
        <taxon>Chromatiales</taxon>
        <taxon>Wenzhouxiangellaceae</taxon>
        <taxon>Marinihelvus</taxon>
    </lineage>
</organism>
<keyword evidence="6" id="KW-1185">Reference proteome</keyword>
<accession>A0A5N0TG30</accession>